<gene>
    <name evidence="2" type="ORF">CVT26_009273</name>
</gene>
<protein>
    <submittedName>
        <fullName evidence="2">Uncharacterized protein</fullName>
    </submittedName>
</protein>
<organism evidence="2 3">
    <name type="scientific">Gymnopilus dilepis</name>
    <dbReference type="NCBI Taxonomy" id="231916"/>
    <lineage>
        <taxon>Eukaryota</taxon>
        <taxon>Fungi</taxon>
        <taxon>Dikarya</taxon>
        <taxon>Basidiomycota</taxon>
        <taxon>Agaricomycotina</taxon>
        <taxon>Agaricomycetes</taxon>
        <taxon>Agaricomycetidae</taxon>
        <taxon>Agaricales</taxon>
        <taxon>Agaricineae</taxon>
        <taxon>Hymenogastraceae</taxon>
        <taxon>Gymnopilus</taxon>
    </lineage>
</organism>
<evidence type="ECO:0000256" key="1">
    <source>
        <dbReference type="SAM" id="Coils"/>
    </source>
</evidence>
<evidence type="ECO:0000313" key="2">
    <source>
        <dbReference type="EMBL" id="PPQ99991.1"/>
    </source>
</evidence>
<dbReference type="InParanoid" id="A0A409YAG7"/>
<evidence type="ECO:0000313" key="3">
    <source>
        <dbReference type="Proteomes" id="UP000284706"/>
    </source>
</evidence>
<keyword evidence="3" id="KW-1185">Reference proteome</keyword>
<comment type="caution">
    <text evidence="2">The sequence shown here is derived from an EMBL/GenBank/DDBJ whole genome shotgun (WGS) entry which is preliminary data.</text>
</comment>
<name>A0A409YAG7_9AGAR</name>
<dbReference type="EMBL" id="NHYE01001036">
    <property type="protein sequence ID" value="PPQ99991.1"/>
    <property type="molecule type" value="Genomic_DNA"/>
</dbReference>
<dbReference type="AlphaFoldDB" id="A0A409YAG7"/>
<dbReference type="Proteomes" id="UP000284706">
    <property type="component" value="Unassembled WGS sequence"/>
</dbReference>
<accession>A0A409YAG7</accession>
<feature type="coiled-coil region" evidence="1">
    <location>
        <begin position="524"/>
        <end position="555"/>
    </location>
</feature>
<dbReference type="OrthoDB" id="2754287at2759"/>
<reference evidence="2 3" key="1">
    <citation type="journal article" date="2018" name="Evol. Lett.">
        <title>Horizontal gene cluster transfer increased hallucinogenic mushroom diversity.</title>
        <authorList>
            <person name="Reynolds H.T."/>
            <person name="Vijayakumar V."/>
            <person name="Gluck-Thaler E."/>
            <person name="Korotkin H.B."/>
            <person name="Matheny P.B."/>
            <person name="Slot J.C."/>
        </authorList>
    </citation>
    <scope>NUCLEOTIDE SEQUENCE [LARGE SCALE GENOMIC DNA]</scope>
    <source>
        <strain evidence="2 3">SRW20</strain>
    </source>
</reference>
<feature type="coiled-coil region" evidence="1">
    <location>
        <begin position="122"/>
        <end position="149"/>
    </location>
</feature>
<sequence length="576" mass="63585">MSNQDKLFQLISSCEGSDSDLENLNSLNDLEAGRRLLDWLASQIDSADADQDGEDEKRSEFASTRDLILEEAEVLLLDHAKSSGVPTSEAISEPPRDYRPPSKLLKHALHINDETDLVQHEADTLRQRIVQSKDACKKLNQSIKLLQRASFDVESQMRGSKERLSELSINLDTAIASTLDGAEDILEVLGYPKEVRQQDVDDASGPAVEASSDIASARAALLRIQTELSKVTGGLRRNLEDFASLREQEPDKVQELQGEVHNLQKDLNGLEARQHISKNDERSAIVRELEDICATLEREVALKESGEPSSGDGLGTLLSELESVHHQKSFNGEESLSVAEVVQAAWMLDQEAILTLQEEILDEALSSYESGISPLERLHSSLSGLASSINNAEAALEALGEELSDIHLGGLGGADDEMNRSNLIDTNGDLEEKLKMVLSGSTVRQVGNAPQVLLTADDILAELRDLKARSINLETAERAWTDDLIYSYSKRQVARDMPLHPILKKIYADSPLNTTPPFAYPAGLRELEAQTRTKTEELNRLANSLEDEVRETLAKQSHIRRLTTFIEKCADIRSEG</sequence>
<keyword evidence="1" id="KW-0175">Coiled coil</keyword>
<proteinExistence type="predicted"/>